<dbReference type="AlphaFoldDB" id="A0A2H0KED9"/>
<accession>A0A2H0KED9</accession>
<dbReference type="Proteomes" id="UP000229342">
    <property type="component" value="Unassembled WGS sequence"/>
</dbReference>
<sequence>MFDMIRKEKLKREAVALRKRGLSYSEILKKVPVAKSAISLWLREVGLAKRQKQAITKKGIEARLRGEASRRRMRLEREIYIHENAINTLPKVRRYWSKVTGFSVNSFEKIYFKKAKIRTKRTNIGACIMGYCELK</sequence>
<reference evidence="1 2" key="1">
    <citation type="submission" date="2017-09" db="EMBL/GenBank/DDBJ databases">
        <title>Depth-based differentiation of microbial function through sediment-hosted aquifers and enrichment of novel symbionts in the deep terrestrial subsurface.</title>
        <authorList>
            <person name="Probst A.J."/>
            <person name="Ladd B."/>
            <person name="Jarett J.K."/>
            <person name="Geller-Mcgrath D.E."/>
            <person name="Sieber C.M."/>
            <person name="Emerson J.B."/>
            <person name="Anantharaman K."/>
            <person name="Thomas B.C."/>
            <person name="Malmstrom R."/>
            <person name="Stieglmeier M."/>
            <person name="Klingl A."/>
            <person name="Woyke T."/>
            <person name="Ryan C.M."/>
            <person name="Banfield J.F."/>
        </authorList>
    </citation>
    <scope>NUCLEOTIDE SEQUENCE [LARGE SCALE GENOMIC DNA]</scope>
    <source>
        <strain evidence="1">CG11_big_fil_rev_8_21_14_0_20_46_11</strain>
    </source>
</reference>
<protein>
    <submittedName>
        <fullName evidence="1">Uncharacterized protein</fullName>
    </submittedName>
</protein>
<evidence type="ECO:0000313" key="1">
    <source>
        <dbReference type="EMBL" id="PIQ68963.1"/>
    </source>
</evidence>
<name>A0A2H0KED9_9BACT</name>
<dbReference type="EMBL" id="PCVG01000017">
    <property type="protein sequence ID" value="PIQ68963.1"/>
    <property type="molecule type" value="Genomic_DNA"/>
</dbReference>
<comment type="caution">
    <text evidence="1">The sequence shown here is derived from an EMBL/GenBank/DDBJ whole genome shotgun (WGS) entry which is preliminary data.</text>
</comment>
<gene>
    <name evidence="1" type="ORF">COV91_01395</name>
</gene>
<evidence type="ECO:0000313" key="2">
    <source>
        <dbReference type="Proteomes" id="UP000229342"/>
    </source>
</evidence>
<proteinExistence type="predicted"/>
<organism evidence="1 2">
    <name type="scientific">Candidatus Taylorbacteria bacterium CG11_big_fil_rev_8_21_14_0_20_46_11</name>
    <dbReference type="NCBI Taxonomy" id="1975025"/>
    <lineage>
        <taxon>Bacteria</taxon>
        <taxon>Candidatus Tayloriibacteriota</taxon>
    </lineage>
</organism>